<feature type="transmembrane region" description="Helical" evidence="7">
    <location>
        <begin position="285"/>
        <end position="302"/>
    </location>
</feature>
<feature type="transmembrane region" description="Helical" evidence="7">
    <location>
        <begin position="245"/>
        <end position="264"/>
    </location>
</feature>
<evidence type="ECO:0000259" key="8">
    <source>
        <dbReference type="Pfam" id="PF00905"/>
    </source>
</evidence>
<dbReference type="PANTHER" id="PTHR30627:SF24">
    <property type="entry name" value="PENICILLIN-BINDING PROTEIN 4B"/>
    <property type="match status" value="1"/>
</dbReference>
<gene>
    <name evidence="9" type="ORF">SK854_32760</name>
</gene>
<dbReference type="RefSeq" id="WP_319979000.1">
    <property type="nucleotide sequence ID" value="NZ_JAXAVU010000013.1"/>
</dbReference>
<evidence type="ECO:0000256" key="3">
    <source>
        <dbReference type="ARBA" id="ARBA00022960"/>
    </source>
</evidence>
<dbReference type="SUPFAM" id="SSF56601">
    <property type="entry name" value="beta-lactamase/transpeptidase-like"/>
    <property type="match status" value="1"/>
</dbReference>
<evidence type="ECO:0000313" key="10">
    <source>
        <dbReference type="Proteomes" id="UP001285352"/>
    </source>
</evidence>
<comment type="caution">
    <text evidence="9">The sequence shown here is derived from an EMBL/GenBank/DDBJ whole genome shotgun (WGS) entry which is preliminary data.</text>
</comment>
<protein>
    <recommendedName>
        <fullName evidence="6">Beta-lactamase</fullName>
        <ecNumber evidence="6">3.5.2.6</ecNumber>
    </recommendedName>
</protein>
<keyword evidence="6" id="KW-0378">Hydrolase</keyword>
<feature type="transmembrane region" description="Helical" evidence="7">
    <location>
        <begin position="308"/>
        <end position="328"/>
    </location>
</feature>
<dbReference type="InterPro" id="IPR001182">
    <property type="entry name" value="FtsW/RodA"/>
</dbReference>
<evidence type="ECO:0000256" key="1">
    <source>
        <dbReference type="ARBA" id="ARBA00004141"/>
    </source>
</evidence>
<feature type="transmembrane region" description="Helical" evidence="7">
    <location>
        <begin position="126"/>
        <end position="149"/>
    </location>
</feature>
<accession>A0ABU4V7J0</accession>
<evidence type="ECO:0000256" key="4">
    <source>
        <dbReference type="ARBA" id="ARBA00022989"/>
    </source>
</evidence>
<organism evidence="9 10">
    <name type="scientific">Lentzea sokolovensis</name>
    <dbReference type="NCBI Taxonomy" id="3095429"/>
    <lineage>
        <taxon>Bacteria</taxon>
        <taxon>Bacillati</taxon>
        <taxon>Actinomycetota</taxon>
        <taxon>Actinomycetes</taxon>
        <taxon>Pseudonocardiales</taxon>
        <taxon>Pseudonocardiaceae</taxon>
        <taxon>Lentzea</taxon>
    </lineage>
</organism>
<dbReference type="PROSITE" id="PS00146">
    <property type="entry name" value="BETA_LACTAMASE_A"/>
    <property type="match status" value="1"/>
</dbReference>
<evidence type="ECO:0000256" key="7">
    <source>
        <dbReference type="SAM" id="Phobius"/>
    </source>
</evidence>
<evidence type="ECO:0000256" key="5">
    <source>
        <dbReference type="ARBA" id="ARBA00023136"/>
    </source>
</evidence>
<feature type="transmembrane region" description="Helical" evidence="7">
    <location>
        <begin position="64"/>
        <end position="87"/>
    </location>
</feature>
<evidence type="ECO:0000256" key="2">
    <source>
        <dbReference type="ARBA" id="ARBA00022692"/>
    </source>
</evidence>
<dbReference type="InterPro" id="IPR050515">
    <property type="entry name" value="Beta-lactam/transpept"/>
</dbReference>
<comment type="similarity">
    <text evidence="6">Belongs to the class-A beta-lactamase family.</text>
</comment>
<dbReference type="Proteomes" id="UP001285352">
    <property type="component" value="Unassembled WGS sequence"/>
</dbReference>
<keyword evidence="2 7" id="KW-0812">Transmembrane</keyword>
<comment type="catalytic activity">
    <reaction evidence="6">
        <text>a beta-lactam + H2O = a substituted beta-amino acid</text>
        <dbReference type="Rhea" id="RHEA:20401"/>
        <dbReference type="ChEBI" id="CHEBI:15377"/>
        <dbReference type="ChEBI" id="CHEBI:35627"/>
        <dbReference type="ChEBI" id="CHEBI:140347"/>
        <dbReference type="EC" id="3.5.2.6"/>
    </reaction>
</comment>
<dbReference type="EC" id="3.5.2.6" evidence="6"/>
<dbReference type="Gene3D" id="3.40.710.10">
    <property type="entry name" value="DD-peptidase/beta-lactamase superfamily"/>
    <property type="match status" value="1"/>
</dbReference>
<dbReference type="Pfam" id="PF00905">
    <property type="entry name" value="Transpeptidase"/>
    <property type="match status" value="1"/>
</dbReference>
<reference evidence="9 10" key="2">
    <citation type="submission" date="2023-11" db="EMBL/GenBank/DDBJ databases">
        <authorList>
            <person name="Lara A.C."/>
            <person name="Chronakova A."/>
        </authorList>
    </citation>
    <scope>NUCLEOTIDE SEQUENCE [LARGE SCALE GENOMIC DNA]</scope>
    <source>
        <strain evidence="9 10">BCCO 10_0061</strain>
    </source>
</reference>
<feature type="transmembrane region" description="Helical" evidence="7">
    <location>
        <begin position="349"/>
        <end position="373"/>
    </location>
</feature>
<keyword evidence="5 7" id="KW-0472">Membrane</keyword>
<comment type="subcellular location">
    <subcellularLocation>
        <location evidence="1">Membrane</location>
        <topology evidence="1">Multi-pass membrane protein</topology>
    </subcellularLocation>
</comment>
<reference evidence="9 10" key="1">
    <citation type="submission" date="2023-11" db="EMBL/GenBank/DDBJ databases">
        <title>Lentzea sokolovensis, sp. nov., Lentzea kristufkii, sp. nov., and Lentzea miocenensis, sp. nov., rare actinobacteria from Sokolov Coal Basin, Miocene lacustrine sediment, Czech Republic.</title>
        <authorList>
            <person name="Lara A."/>
            <person name="Kotroba L."/>
            <person name="Nouioui I."/>
            <person name="Neumann-Schaal M."/>
            <person name="Mast Y."/>
            <person name="Chronakova A."/>
        </authorList>
    </citation>
    <scope>NUCLEOTIDE SEQUENCE [LARGE SCALE GENOMIC DNA]</scope>
    <source>
        <strain evidence="9 10">BCCO 10_0061</strain>
    </source>
</reference>
<feature type="transmembrane region" description="Helical" evidence="7">
    <location>
        <begin position="583"/>
        <end position="605"/>
    </location>
</feature>
<dbReference type="InterPro" id="IPR012338">
    <property type="entry name" value="Beta-lactam/transpept-like"/>
</dbReference>
<name>A0ABU4V7J0_9PSEU</name>
<dbReference type="InterPro" id="IPR023650">
    <property type="entry name" value="Beta-lactam_class-A_AS"/>
</dbReference>
<dbReference type="PANTHER" id="PTHR30627">
    <property type="entry name" value="PEPTIDOGLYCAN D,D-TRANSPEPTIDASE"/>
    <property type="match status" value="1"/>
</dbReference>
<feature type="transmembrane region" description="Helical" evidence="7">
    <location>
        <begin position="472"/>
        <end position="495"/>
    </location>
</feature>
<evidence type="ECO:0000256" key="6">
    <source>
        <dbReference type="RuleBase" id="RU361140"/>
    </source>
</evidence>
<keyword evidence="6" id="KW-0046">Antibiotic resistance</keyword>
<keyword evidence="10" id="KW-1185">Reference proteome</keyword>
<feature type="transmembrane region" description="Helical" evidence="7">
    <location>
        <begin position="169"/>
        <end position="193"/>
    </location>
</feature>
<feature type="transmembrane region" description="Helical" evidence="7">
    <location>
        <begin position="6"/>
        <end position="32"/>
    </location>
</feature>
<keyword evidence="4 7" id="KW-1133">Transmembrane helix</keyword>
<evidence type="ECO:0000313" key="9">
    <source>
        <dbReference type="EMBL" id="MDX8146926.1"/>
    </source>
</evidence>
<feature type="domain" description="Penicillin-binding protein transpeptidase" evidence="8">
    <location>
        <begin position="735"/>
        <end position="1122"/>
    </location>
</feature>
<dbReference type="InterPro" id="IPR001460">
    <property type="entry name" value="PCN-bd_Tpept"/>
</dbReference>
<feature type="transmembrane region" description="Helical" evidence="7">
    <location>
        <begin position="507"/>
        <end position="528"/>
    </location>
</feature>
<feature type="transmembrane region" description="Helical" evidence="7">
    <location>
        <begin position="540"/>
        <end position="563"/>
    </location>
</feature>
<keyword evidence="3" id="KW-0133">Cell shape</keyword>
<dbReference type="Pfam" id="PF01098">
    <property type="entry name" value="FTSW_RODA_SPOVE"/>
    <property type="match status" value="1"/>
</dbReference>
<sequence length="1139" mass="118490">MSNGLSAYLSMFFGGTAGFSRLFVLLGLALAVGNGLRFLTSRPSVAIGALGSPQPGRFFTVPAVLVRGGVPSLWWPFALLWLGFWFGTGFRTTHWSLAVLVLVLVAVAFGLHLLRAAHGRRGEEVVSGPALAVLLTTGVLVLFGLLLTVRLEVVRDPGVGFLGALEGDAPAAALTKVILPAAVLAAALALLALKLRPGRIRFERPRHDRWHAGGLAVVFLLFAAPLLGDGQLTLGGIATPEYGKIIYLAVLAMMLADHAYGFRIERDSLRNAKNDPRLAIKARRHLLYPFALFGVVGVASTLKSDIGPLIPVFAATVTMVWLVVRAEVSKSLYVSGQRGAKRSMAATRTAWTFVKPAVVPLLALAALGLLVMVTTSYITTRWETQRNPWVYNWAQSCVDAPRGAAPPVAPPGTEVCQETLAGGFASTNSQIAQSLATIADGGMWGRGLADTTSRGLPAGSSDLVLAVIWSKLGGFVVLLLSALLALLAAALAKLSRTTGQAASPERLFIGGFAGMVLVQFLFVLAATVNAVPHSGITAPFLSYGVQSTVALGLGVIIAVALHYRTEPRPQPPLRPKQALSLSFSPVLLAFLTCLMLAWGVTVWPYTGLAENRPFCATTSAVVDAERCSTDRIAHARTSVELVVGGKAQYVRKGADPTWAPVGQPSVALADLAGIVDGSALNDALSSGSGTSLAERVGPAAIATPGSVELSVDPALQAAMATALRTPSAGAGPLAGGLVVLDARTGHVLTSASAPTENARATADVTVTPEMENFLTAHRKYYHRKKDGTPDETRPCNADQPTAEERAGCVRWGLRADPGPRSDEVQAGLRAYVGGLEGVALPGPTVNRALGKRYGLGSTFKVVVAAAYLRQPGTTAQDLIPAPLFLELGGQRINNYGKALCPGTSPDGKISLTQALAVSCNTAFVQLAGKIGWQSVEETAKAFGFSLTGSEPGPAWLAGVTAGVDSVVPHGLAASDIGNPVLGGGEVEGTPLQMAAVMAAVAGDGTTVQPSLVTSVTDPNGGQRRPVTGETRKVLEPAQAEQLRQALSATTTAGTATGLSTADGRELWVKTGTHVLVEDDAAAPEGQFVRQIAWLVGAMPTPKGPVSFAVAVETSDEQAGAARVRLLAQQAINKVTEVRG</sequence>
<feature type="transmembrane region" description="Helical" evidence="7">
    <location>
        <begin position="93"/>
        <end position="114"/>
    </location>
</feature>
<dbReference type="EMBL" id="JAXAVU010000013">
    <property type="protein sequence ID" value="MDX8146926.1"/>
    <property type="molecule type" value="Genomic_DNA"/>
</dbReference>
<feature type="transmembrane region" description="Helical" evidence="7">
    <location>
        <begin position="214"/>
        <end position="239"/>
    </location>
</feature>
<proteinExistence type="inferred from homology"/>